<evidence type="ECO:0000256" key="4">
    <source>
        <dbReference type="PROSITE-ProRule" id="PRU00723"/>
    </source>
</evidence>
<dbReference type="Gramene" id="Pp3c11_20880V3.2">
    <property type="protein sequence ID" value="Pp3c11_20880V3.2"/>
    <property type="gene ID" value="Pp3c11_20880"/>
</dbReference>
<reference evidence="8" key="3">
    <citation type="submission" date="2020-12" db="UniProtKB">
        <authorList>
            <consortium name="EnsemblPlants"/>
        </authorList>
    </citation>
    <scope>IDENTIFICATION</scope>
</reference>
<dbReference type="PaxDb" id="3218-PP1S31_349V6.1"/>
<dbReference type="InterPro" id="IPR036855">
    <property type="entry name" value="Znf_CCCH_sf"/>
</dbReference>
<name>A0A2K1JVH8_PHYPA</name>
<dbReference type="OMA" id="ESYSKNM"/>
<evidence type="ECO:0000256" key="3">
    <source>
        <dbReference type="ARBA" id="ARBA00022833"/>
    </source>
</evidence>
<dbReference type="Gramene" id="Pp3c11_20880V3.3">
    <property type="protein sequence ID" value="Pp3c11_20880V3.3"/>
    <property type="gene ID" value="Pp3c11_20880"/>
</dbReference>
<dbReference type="Proteomes" id="UP000006727">
    <property type="component" value="Chromosome 11"/>
</dbReference>
<evidence type="ECO:0000313" key="8">
    <source>
        <dbReference type="EnsemblPlants" id="Pp3c11_20880V3.1"/>
    </source>
</evidence>
<evidence type="ECO:0000256" key="1">
    <source>
        <dbReference type="ARBA" id="ARBA00022723"/>
    </source>
</evidence>
<dbReference type="GO" id="GO:0008270">
    <property type="term" value="F:zinc ion binding"/>
    <property type="evidence" value="ECO:0007669"/>
    <property type="project" value="UniProtKB-KW"/>
</dbReference>
<feature type="zinc finger region" description="C3H1-type" evidence="4">
    <location>
        <begin position="9"/>
        <end position="35"/>
    </location>
</feature>
<dbReference type="PROSITE" id="PS50103">
    <property type="entry name" value="ZF_C3H1"/>
    <property type="match status" value="1"/>
</dbReference>
<organism evidence="7">
    <name type="scientific">Physcomitrium patens</name>
    <name type="common">Spreading-leaved earth moss</name>
    <name type="synonym">Physcomitrella patens</name>
    <dbReference type="NCBI Taxonomy" id="3218"/>
    <lineage>
        <taxon>Eukaryota</taxon>
        <taxon>Viridiplantae</taxon>
        <taxon>Streptophyta</taxon>
        <taxon>Embryophyta</taxon>
        <taxon>Bryophyta</taxon>
        <taxon>Bryophytina</taxon>
        <taxon>Bryopsida</taxon>
        <taxon>Funariidae</taxon>
        <taxon>Funariales</taxon>
        <taxon>Funariaceae</taxon>
        <taxon>Physcomitrium</taxon>
    </lineage>
</organism>
<protein>
    <recommendedName>
        <fullName evidence="6">C3H1-type domain-containing protein</fullName>
    </recommendedName>
</protein>
<feature type="domain" description="C3H1-type" evidence="6">
    <location>
        <begin position="9"/>
        <end position="35"/>
    </location>
</feature>
<dbReference type="SUPFAM" id="SSF90229">
    <property type="entry name" value="CCCH zinc finger"/>
    <property type="match status" value="1"/>
</dbReference>
<gene>
    <name evidence="8" type="primary">LOC112288702</name>
    <name evidence="7" type="ORF">PHYPA_015301</name>
</gene>
<dbReference type="InterPro" id="IPR000571">
    <property type="entry name" value="Znf_CCCH"/>
</dbReference>
<dbReference type="OrthoDB" id="665283at2759"/>
<dbReference type="PANTHER" id="PTHR38160:SF1">
    <property type="entry name" value="ZINC FINGER CCCH DOMAIN-CONTAINING PROTEIN 40"/>
    <property type="match status" value="1"/>
</dbReference>
<dbReference type="GeneID" id="112288702"/>
<keyword evidence="1 4" id="KW-0479">Metal-binding</keyword>
<dbReference type="EnsemblPlants" id="Pp3c11_20880V3.1">
    <property type="protein sequence ID" value="Pp3c11_20880V3.1"/>
    <property type="gene ID" value="Pp3c11_20880"/>
</dbReference>
<keyword evidence="2 4" id="KW-0863">Zinc-finger</keyword>
<evidence type="ECO:0000313" key="7">
    <source>
        <dbReference type="EMBL" id="PNR45530.1"/>
    </source>
</evidence>
<evidence type="ECO:0000259" key="6">
    <source>
        <dbReference type="PROSITE" id="PS50103"/>
    </source>
</evidence>
<reference evidence="7 9" key="1">
    <citation type="journal article" date="2008" name="Science">
        <title>The Physcomitrella genome reveals evolutionary insights into the conquest of land by plants.</title>
        <authorList>
            <person name="Rensing S."/>
            <person name="Lang D."/>
            <person name="Zimmer A."/>
            <person name="Terry A."/>
            <person name="Salamov A."/>
            <person name="Shapiro H."/>
            <person name="Nishiyama T."/>
            <person name="Perroud P.-F."/>
            <person name="Lindquist E."/>
            <person name="Kamisugi Y."/>
            <person name="Tanahashi T."/>
            <person name="Sakakibara K."/>
            <person name="Fujita T."/>
            <person name="Oishi K."/>
            <person name="Shin-I T."/>
            <person name="Kuroki Y."/>
            <person name="Toyoda A."/>
            <person name="Suzuki Y."/>
            <person name="Hashimoto A."/>
            <person name="Yamaguchi K."/>
            <person name="Sugano A."/>
            <person name="Kohara Y."/>
            <person name="Fujiyama A."/>
            <person name="Anterola A."/>
            <person name="Aoki S."/>
            <person name="Ashton N."/>
            <person name="Barbazuk W.B."/>
            <person name="Barker E."/>
            <person name="Bennetzen J."/>
            <person name="Bezanilla M."/>
            <person name="Blankenship R."/>
            <person name="Cho S.H."/>
            <person name="Dutcher S."/>
            <person name="Estelle M."/>
            <person name="Fawcett J.A."/>
            <person name="Gundlach H."/>
            <person name="Hanada K."/>
            <person name="Heyl A."/>
            <person name="Hicks K.A."/>
            <person name="Hugh J."/>
            <person name="Lohr M."/>
            <person name="Mayer K."/>
            <person name="Melkozernov A."/>
            <person name="Murata T."/>
            <person name="Nelson D."/>
            <person name="Pils B."/>
            <person name="Prigge M."/>
            <person name="Reiss B."/>
            <person name="Renner T."/>
            <person name="Rombauts S."/>
            <person name="Rushton P."/>
            <person name="Sanderfoot A."/>
            <person name="Schween G."/>
            <person name="Shiu S.-H."/>
            <person name="Stueber K."/>
            <person name="Theodoulou F.L."/>
            <person name="Tu H."/>
            <person name="Van de Peer Y."/>
            <person name="Verrier P.J."/>
            <person name="Waters E."/>
            <person name="Wood A."/>
            <person name="Yang L."/>
            <person name="Cove D."/>
            <person name="Cuming A."/>
            <person name="Hasebe M."/>
            <person name="Lucas S."/>
            <person name="Mishler D.B."/>
            <person name="Reski R."/>
            <person name="Grigoriev I."/>
            <person name="Quatrano R.S."/>
            <person name="Boore J.L."/>
        </authorList>
    </citation>
    <scope>NUCLEOTIDE SEQUENCE [LARGE SCALE GENOMIC DNA]</scope>
    <source>
        <strain evidence="8 9">cv. Gransden 2004</strain>
    </source>
</reference>
<dbReference type="EMBL" id="ABEU02000011">
    <property type="protein sequence ID" value="PNR45530.1"/>
    <property type="molecule type" value="Genomic_DNA"/>
</dbReference>
<proteinExistence type="predicted"/>
<dbReference type="EnsemblPlants" id="Pp3c11_20880V3.3">
    <property type="protein sequence ID" value="Pp3c11_20880V3.3"/>
    <property type="gene ID" value="Pp3c11_20880"/>
</dbReference>
<feature type="compositionally biased region" description="Basic and acidic residues" evidence="5">
    <location>
        <begin position="106"/>
        <end position="125"/>
    </location>
</feature>
<dbReference type="EnsemblPlants" id="Pp3c11_20880V3.2">
    <property type="protein sequence ID" value="Pp3c11_20880V3.2"/>
    <property type="gene ID" value="Pp3c11_20880"/>
</dbReference>
<keyword evidence="3 4" id="KW-0862">Zinc</keyword>
<evidence type="ECO:0000256" key="5">
    <source>
        <dbReference type="SAM" id="MobiDB-lite"/>
    </source>
</evidence>
<dbReference type="InterPro" id="IPR045868">
    <property type="entry name" value="Znf_C3H13/40"/>
</dbReference>
<keyword evidence="9" id="KW-1185">Reference proteome</keyword>
<feature type="region of interest" description="Disordered" evidence="5">
    <location>
        <begin position="40"/>
        <end position="157"/>
    </location>
</feature>
<dbReference type="AlphaFoldDB" id="A0A2K1JVH8"/>
<sequence>MAFGRDLDLYKTKLCTLFSRGSCPRQSCSFAHGNAELRRLSGHPDSRSVGLRSRFERESPLSQLRRSHSQERRGRGFRGSPFQDSDYCRSPAKRRRSRSLTAPEPSEFRRRDIKTARIEANEPHLSDVSAEDLGTDSPGADKDVKSQSAKEASHMRDSLEEQLAEVKDDNKVLVDEKTKLELVLESKKNETSELNEKVTTLNERVAGVQEDCKGITSRTRKLVKVYKVFVRAQDELKKAQAKLIKLVDDGIVESYSKNMDLNNMKGLLPSHGGMFGDTATPLDGSISLEATQRLAGYQKGC</sequence>
<dbReference type="RefSeq" id="XP_024388951.1">
    <property type="nucleotide sequence ID" value="XM_024533183.2"/>
</dbReference>
<dbReference type="PANTHER" id="PTHR38160">
    <property type="entry name" value="ZINC FINGER CCCH DOMAIN-CONTAINING PROTEIN 40"/>
    <property type="match status" value="1"/>
</dbReference>
<evidence type="ECO:0000313" key="9">
    <source>
        <dbReference type="Proteomes" id="UP000006727"/>
    </source>
</evidence>
<reference evidence="7 9" key="2">
    <citation type="journal article" date="2018" name="Plant J.">
        <title>The Physcomitrella patens chromosome-scale assembly reveals moss genome structure and evolution.</title>
        <authorList>
            <person name="Lang D."/>
            <person name="Ullrich K.K."/>
            <person name="Murat F."/>
            <person name="Fuchs J."/>
            <person name="Jenkins J."/>
            <person name="Haas F.B."/>
            <person name="Piednoel M."/>
            <person name="Gundlach H."/>
            <person name="Van Bel M."/>
            <person name="Meyberg R."/>
            <person name="Vives C."/>
            <person name="Morata J."/>
            <person name="Symeonidi A."/>
            <person name="Hiss M."/>
            <person name="Muchero W."/>
            <person name="Kamisugi Y."/>
            <person name="Saleh O."/>
            <person name="Blanc G."/>
            <person name="Decker E.L."/>
            <person name="van Gessel N."/>
            <person name="Grimwood J."/>
            <person name="Hayes R.D."/>
            <person name="Graham S.W."/>
            <person name="Gunter L.E."/>
            <person name="McDaniel S.F."/>
            <person name="Hoernstein S.N.W."/>
            <person name="Larsson A."/>
            <person name="Li F.W."/>
            <person name="Perroud P.F."/>
            <person name="Phillips J."/>
            <person name="Ranjan P."/>
            <person name="Rokshar D.S."/>
            <person name="Rothfels C.J."/>
            <person name="Schneider L."/>
            <person name="Shu S."/>
            <person name="Stevenson D.W."/>
            <person name="Thummler F."/>
            <person name="Tillich M."/>
            <person name="Villarreal Aguilar J.C."/>
            <person name="Widiez T."/>
            <person name="Wong G.K."/>
            <person name="Wymore A."/>
            <person name="Zhang Y."/>
            <person name="Zimmer A.D."/>
            <person name="Quatrano R.S."/>
            <person name="Mayer K.F.X."/>
            <person name="Goodstein D."/>
            <person name="Casacuberta J.M."/>
            <person name="Vandepoele K."/>
            <person name="Reski R."/>
            <person name="Cuming A.C."/>
            <person name="Tuskan G.A."/>
            <person name="Maumus F."/>
            <person name="Salse J."/>
            <person name="Schmutz J."/>
            <person name="Rensing S.A."/>
        </authorList>
    </citation>
    <scope>NUCLEOTIDE SEQUENCE [LARGE SCALE GENOMIC DNA]</scope>
    <source>
        <strain evidence="8 9">cv. Gransden 2004</strain>
    </source>
</reference>
<evidence type="ECO:0000256" key="2">
    <source>
        <dbReference type="ARBA" id="ARBA00022771"/>
    </source>
</evidence>
<dbReference type="Gene3D" id="4.10.1000.10">
    <property type="entry name" value="Zinc finger, CCCH-type"/>
    <property type="match status" value="1"/>
</dbReference>
<accession>A0A2K1JVH8</accession>
<dbReference type="Gramene" id="Pp3c11_20880V3.1">
    <property type="protein sequence ID" value="Pp3c11_20880V3.1"/>
    <property type="gene ID" value="Pp3c11_20880"/>
</dbReference>